<dbReference type="Proteomes" id="UP001234989">
    <property type="component" value="Chromosome 7"/>
</dbReference>
<keyword evidence="2" id="KW-1185">Reference proteome</keyword>
<evidence type="ECO:0000313" key="1">
    <source>
        <dbReference type="EMBL" id="WMV38269.1"/>
    </source>
</evidence>
<dbReference type="EMBL" id="CP133618">
    <property type="protein sequence ID" value="WMV38269.1"/>
    <property type="molecule type" value="Genomic_DNA"/>
</dbReference>
<protein>
    <submittedName>
        <fullName evidence="1">Uncharacterized protein</fullName>
    </submittedName>
</protein>
<dbReference type="AlphaFoldDB" id="A0AAF0ZHY2"/>
<proteinExistence type="predicted"/>
<gene>
    <name evidence="1" type="ORF">MTR67_031654</name>
</gene>
<name>A0AAF0ZHY2_SOLVR</name>
<accession>A0AAF0ZHY2</accession>
<organism evidence="1 2">
    <name type="scientific">Solanum verrucosum</name>
    <dbReference type="NCBI Taxonomy" id="315347"/>
    <lineage>
        <taxon>Eukaryota</taxon>
        <taxon>Viridiplantae</taxon>
        <taxon>Streptophyta</taxon>
        <taxon>Embryophyta</taxon>
        <taxon>Tracheophyta</taxon>
        <taxon>Spermatophyta</taxon>
        <taxon>Magnoliopsida</taxon>
        <taxon>eudicotyledons</taxon>
        <taxon>Gunneridae</taxon>
        <taxon>Pentapetalae</taxon>
        <taxon>asterids</taxon>
        <taxon>lamiids</taxon>
        <taxon>Solanales</taxon>
        <taxon>Solanaceae</taxon>
        <taxon>Solanoideae</taxon>
        <taxon>Solaneae</taxon>
        <taxon>Solanum</taxon>
    </lineage>
</organism>
<sequence>MWLRNVEVHQSSMGLNGIDLSLKVGNGIKVRSISDLYSTCNNPKPKSVIVGLHKGETFPLGGF</sequence>
<reference evidence="1" key="1">
    <citation type="submission" date="2023-08" db="EMBL/GenBank/DDBJ databases">
        <title>A de novo genome assembly of Solanum verrucosum Schlechtendal, a Mexican diploid species geographically isolated from the other diploid A-genome species in potato relatives.</title>
        <authorList>
            <person name="Hosaka K."/>
        </authorList>
    </citation>
    <scope>NUCLEOTIDE SEQUENCE</scope>
    <source>
        <tissue evidence="1">Young leaves</tissue>
    </source>
</reference>
<evidence type="ECO:0000313" key="2">
    <source>
        <dbReference type="Proteomes" id="UP001234989"/>
    </source>
</evidence>